<dbReference type="PANTHER" id="PTHR43877">
    <property type="entry name" value="AMINOALKYLPHOSPHONATE N-ACETYLTRANSFERASE-RELATED-RELATED"/>
    <property type="match status" value="1"/>
</dbReference>
<evidence type="ECO:0000259" key="3">
    <source>
        <dbReference type="PROSITE" id="PS51186"/>
    </source>
</evidence>
<sequence length="152" mass="15754">MTGADVAVDDLLARHHADMRAGSPPESCHVMTASALRAAGAQVYALRDGAGAVCAVGALKPLSDGPLPGPAVELKSMHVARACRGRGLGGILLRHLLGRAREGGATSACLETGTQEAFLPARGLYAGAGFTECPPFADYRLDPLSVFMMRRL</sequence>
<dbReference type="AlphaFoldDB" id="A0AAW9SI49"/>
<reference evidence="4 5" key="1">
    <citation type="submission" date="2024-05" db="EMBL/GenBank/DDBJ databases">
        <title>Genome sequence of Ponticoccus litoralis KCCM 90028.</title>
        <authorList>
            <person name="Kim J.M."/>
            <person name="Lee J.K."/>
            <person name="Choi B.J."/>
            <person name="Bayburt H."/>
            <person name="Baek J.H."/>
            <person name="Jeon C.O."/>
        </authorList>
    </citation>
    <scope>NUCLEOTIDE SEQUENCE [LARGE SCALE GENOMIC DNA]</scope>
    <source>
        <strain evidence="4 5">KCCM 90028</strain>
    </source>
</reference>
<organism evidence="4 5">
    <name type="scientific">Ponticoccus litoralis</name>
    <dbReference type="NCBI Taxonomy" id="422297"/>
    <lineage>
        <taxon>Bacteria</taxon>
        <taxon>Pseudomonadati</taxon>
        <taxon>Pseudomonadota</taxon>
        <taxon>Alphaproteobacteria</taxon>
        <taxon>Rhodobacterales</taxon>
        <taxon>Roseobacteraceae</taxon>
        <taxon>Ponticoccus</taxon>
    </lineage>
</organism>
<evidence type="ECO:0000256" key="1">
    <source>
        <dbReference type="ARBA" id="ARBA00022679"/>
    </source>
</evidence>
<dbReference type="PROSITE" id="PS51186">
    <property type="entry name" value="GNAT"/>
    <property type="match status" value="1"/>
</dbReference>
<dbReference type="PANTHER" id="PTHR43877:SF5">
    <property type="entry name" value="BLL8307 PROTEIN"/>
    <property type="match status" value="1"/>
</dbReference>
<comment type="caution">
    <text evidence="4">The sequence shown here is derived from an EMBL/GenBank/DDBJ whole genome shotgun (WGS) entry which is preliminary data.</text>
</comment>
<dbReference type="SUPFAM" id="SSF55729">
    <property type="entry name" value="Acyl-CoA N-acyltransferases (Nat)"/>
    <property type="match status" value="1"/>
</dbReference>
<dbReference type="Pfam" id="PF00583">
    <property type="entry name" value="Acetyltransf_1"/>
    <property type="match status" value="1"/>
</dbReference>
<dbReference type="InterPro" id="IPR050832">
    <property type="entry name" value="Bact_Acetyltransf"/>
</dbReference>
<evidence type="ECO:0000313" key="5">
    <source>
        <dbReference type="Proteomes" id="UP001428774"/>
    </source>
</evidence>
<gene>
    <name evidence="4" type="ORF">ABFB10_04980</name>
</gene>
<dbReference type="InterPro" id="IPR000182">
    <property type="entry name" value="GNAT_dom"/>
</dbReference>
<accession>A0AAW9SI49</accession>
<evidence type="ECO:0000256" key="2">
    <source>
        <dbReference type="ARBA" id="ARBA00023315"/>
    </source>
</evidence>
<dbReference type="RefSeq" id="WP_347165655.1">
    <property type="nucleotide sequence ID" value="NZ_JBDNCH010000002.1"/>
</dbReference>
<protein>
    <submittedName>
        <fullName evidence="4">GNAT family N-acetyltransferase</fullName>
    </submittedName>
</protein>
<dbReference type="CDD" id="cd04301">
    <property type="entry name" value="NAT_SF"/>
    <property type="match status" value="1"/>
</dbReference>
<dbReference type="EMBL" id="JBDNCH010000002">
    <property type="protein sequence ID" value="MEN9060478.1"/>
    <property type="molecule type" value="Genomic_DNA"/>
</dbReference>
<proteinExistence type="predicted"/>
<keyword evidence="2" id="KW-0012">Acyltransferase</keyword>
<dbReference type="GO" id="GO:0016747">
    <property type="term" value="F:acyltransferase activity, transferring groups other than amino-acyl groups"/>
    <property type="evidence" value="ECO:0007669"/>
    <property type="project" value="InterPro"/>
</dbReference>
<dbReference type="InterPro" id="IPR016181">
    <property type="entry name" value="Acyl_CoA_acyltransferase"/>
</dbReference>
<keyword evidence="1" id="KW-0808">Transferase</keyword>
<name>A0AAW9SI49_9RHOB</name>
<feature type="domain" description="N-acetyltransferase" evidence="3">
    <location>
        <begin position="1"/>
        <end position="152"/>
    </location>
</feature>
<evidence type="ECO:0000313" key="4">
    <source>
        <dbReference type="EMBL" id="MEN9060478.1"/>
    </source>
</evidence>
<keyword evidence="5" id="KW-1185">Reference proteome</keyword>
<dbReference type="Proteomes" id="UP001428774">
    <property type="component" value="Unassembled WGS sequence"/>
</dbReference>
<dbReference type="Gene3D" id="3.40.630.30">
    <property type="match status" value="1"/>
</dbReference>